<sequence>MKNHHPTAVEDFTTTNLVLLFVNLTWIMAAISAAWGFASALVVAALLNHAITRLDFALRRKTAQQAAQARTD</sequence>
<keyword evidence="1" id="KW-1133">Transmembrane helix</keyword>
<keyword evidence="1" id="KW-0472">Membrane</keyword>
<proteinExistence type="predicted"/>
<organism evidence="2 3">
    <name type="scientific">Tropicibacter naphthalenivorans</name>
    <dbReference type="NCBI Taxonomy" id="441103"/>
    <lineage>
        <taxon>Bacteria</taxon>
        <taxon>Pseudomonadati</taxon>
        <taxon>Pseudomonadota</taxon>
        <taxon>Alphaproteobacteria</taxon>
        <taxon>Rhodobacterales</taxon>
        <taxon>Roseobacteraceae</taxon>
        <taxon>Tropicibacter</taxon>
    </lineage>
</organism>
<accession>A0A0P1GIZ1</accession>
<dbReference type="Proteomes" id="UP000054935">
    <property type="component" value="Unassembled WGS sequence"/>
</dbReference>
<name>A0A0P1GIZ1_9RHOB</name>
<feature type="transmembrane region" description="Helical" evidence="1">
    <location>
        <begin position="26"/>
        <end position="51"/>
    </location>
</feature>
<dbReference type="AlphaFoldDB" id="A0A0P1GIZ1"/>
<evidence type="ECO:0000313" key="3">
    <source>
        <dbReference type="Proteomes" id="UP000054935"/>
    </source>
</evidence>
<evidence type="ECO:0000313" key="2">
    <source>
        <dbReference type="EMBL" id="CUH81477.1"/>
    </source>
</evidence>
<evidence type="ECO:0008006" key="4">
    <source>
        <dbReference type="Google" id="ProtNLM"/>
    </source>
</evidence>
<gene>
    <name evidence="2" type="ORF">TRN7648_03489</name>
</gene>
<keyword evidence="3" id="KW-1185">Reference proteome</keyword>
<dbReference type="RefSeq" id="WP_058248908.1">
    <property type="nucleotide sequence ID" value="NZ_CYSE01000008.1"/>
</dbReference>
<evidence type="ECO:0000256" key="1">
    <source>
        <dbReference type="SAM" id="Phobius"/>
    </source>
</evidence>
<keyword evidence="1" id="KW-0812">Transmembrane</keyword>
<dbReference type="EMBL" id="CYSE01000008">
    <property type="protein sequence ID" value="CUH81477.1"/>
    <property type="molecule type" value="Genomic_DNA"/>
</dbReference>
<reference evidence="2 3" key="1">
    <citation type="submission" date="2015-09" db="EMBL/GenBank/DDBJ databases">
        <authorList>
            <consortium name="Swine Surveillance"/>
        </authorList>
    </citation>
    <scope>NUCLEOTIDE SEQUENCE [LARGE SCALE GENOMIC DNA]</scope>
    <source>
        <strain evidence="2 3">CECT 7648</strain>
    </source>
</reference>
<protein>
    <recommendedName>
        <fullName evidence="4">Histidinol phosphate aminotransferase</fullName>
    </recommendedName>
</protein>